<feature type="compositionally biased region" description="Low complexity" evidence="1">
    <location>
        <begin position="666"/>
        <end position="700"/>
    </location>
</feature>
<sequence length="898" mass="96115">MKSLAALLKRDRSNSLIQAPPSAISLSSSQEPEAPLLKDRRSSTPPTFLQPPPHHRLSSSVSSFHNPLFPEPPAHPLGHASSYSTSYYSESDDNVLADPFAAGPPPKGDSTSSVSSHLGCSGAGPESTSTHSNSTHSLPPSAFRHRVVHELSPAPYSVNEPPSRSGVTTPSEKKGSWLRERRSRSSLVRSKSNIFSDPASTAPSLPTRVLERKISFFARNRNGSESAVTQTIQPTHTSQQILQTTTIVHQPRSTDNDLNNATSSRDPIPHTLEPLLVLSHPPDSWMHVGGVVREKALPSLPASPRPRALSAPTRPPRPDDPHPPLPSEQHPPASSKFGPHLSAPEHQSPLPAYRPGTAPNYPDTPGPHLNEKRPSSRHLSSQSIEGPLLKSALKYRPIDRSTHAHQLSPVNPLKISKREGTASDPYQLPTPPPPGTLRDWRHASTDCSESSYPGSLDASSDASISTPESTCVTPERALSRASAYSGSITKGHGLATSDSRSLPVLDSIWGSFVSETSFPPTPRGSISIKHPSEVDAQIPLNFSLANSHGGSGTLRYGHKRRKSWSTPPSAPPPLIDLPPIPTGPPSTTVPTKSHGGGRRRNRSRSFVNPSVLLTPPISPSETVGLRSLGLVVPTSVSDSSLLAVPSGRKDEEQAPNQQTGSKHSRSTSSPSIQPSQTPTASQIAVMTRGSRSQSVTQSSSYRGPVPGAPITSNAPTPLSYPRPSTGRLVPLRPGFSAPQYKVDSARPATAPGVRHHRGSSSLTSAASSMYDSDDILSEFPSVPSNGIQPQGQNEQGLYVDGNQGGWQKLSTPIITTSWVAHALDADLDGCEVLYGPNSNESLSRSGSTARTRRQKHRDMRPPSSRRSNESNSLLQVPQAEYLRDECMFRDAVRLGKGS</sequence>
<dbReference type="AlphaFoldDB" id="A0A5N5QV63"/>
<feature type="compositionally biased region" description="Low complexity" evidence="1">
    <location>
        <begin position="297"/>
        <end position="312"/>
    </location>
</feature>
<feature type="compositionally biased region" description="Polar residues" evidence="1">
    <location>
        <begin position="160"/>
        <end position="170"/>
    </location>
</feature>
<feature type="compositionally biased region" description="Low complexity" evidence="1">
    <location>
        <begin position="861"/>
        <end position="872"/>
    </location>
</feature>
<feature type="region of interest" description="Disordered" evidence="1">
    <location>
        <begin position="644"/>
        <end position="799"/>
    </location>
</feature>
<comment type="caution">
    <text evidence="2">The sequence shown here is derived from an EMBL/GenBank/DDBJ whole genome shotgun (WGS) entry which is preliminary data.</text>
</comment>
<keyword evidence="3" id="KW-1185">Reference proteome</keyword>
<feature type="compositionally biased region" description="Polar residues" evidence="1">
    <location>
        <begin position="836"/>
        <end position="849"/>
    </location>
</feature>
<name>A0A5N5QV63_9AGAM</name>
<reference evidence="2 3" key="1">
    <citation type="journal article" date="2019" name="Fungal Biol. Biotechnol.">
        <title>Draft genome sequence of fastidious pathogen Ceratobasidium theobromae, which causes vascular-streak dieback in Theobroma cacao.</title>
        <authorList>
            <person name="Ali S.S."/>
            <person name="Asman A."/>
            <person name="Shao J."/>
            <person name="Firmansyah A.P."/>
            <person name="Susilo A.W."/>
            <person name="Rosmana A."/>
            <person name="McMahon P."/>
            <person name="Junaid M."/>
            <person name="Guest D."/>
            <person name="Kheng T.Y."/>
            <person name="Meinhardt L.W."/>
            <person name="Bailey B.A."/>
        </authorList>
    </citation>
    <scope>NUCLEOTIDE SEQUENCE [LARGE SCALE GENOMIC DNA]</scope>
    <source>
        <strain evidence="2 3">CT2</strain>
    </source>
</reference>
<dbReference type="OrthoDB" id="3262639at2759"/>
<feature type="region of interest" description="Disordered" evidence="1">
    <location>
        <begin position="153"/>
        <end position="204"/>
    </location>
</feature>
<feature type="compositionally biased region" description="Polar residues" evidence="1">
    <location>
        <begin position="109"/>
        <end position="118"/>
    </location>
</feature>
<feature type="region of interest" description="Disordered" evidence="1">
    <location>
        <begin position="297"/>
        <end position="500"/>
    </location>
</feature>
<organism evidence="2 3">
    <name type="scientific">Ceratobasidium theobromae</name>
    <dbReference type="NCBI Taxonomy" id="1582974"/>
    <lineage>
        <taxon>Eukaryota</taxon>
        <taxon>Fungi</taxon>
        <taxon>Dikarya</taxon>
        <taxon>Basidiomycota</taxon>
        <taxon>Agaricomycotina</taxon>
        <taxon>Agaricomycetes</taxon>
        <taxon>Cantharellales</taxon>
        <taxon>Ceratobasidiaceae</taxon>
        <taxon>Ceratobasidium</taxon>
    </lineage>
</organism>
<evidence type="ECO:0000256" key="1">
    <source>
        <dbReference type="SAM" id="MobiDB-lite"/>
    </source>
</evidence>
<feature type="region of interest" description="Disordered" evidence="1">
    <location>
        <begin position="1"/>
        <end position="140"/>
    </location>
</feature>
<feature type="compositionally biased region" description="Basic and acidic residues" evidence="1">
    <location>
        <begin position="171"/>
        <end position="180"/>
    </location>
</feature>
<proteinExistence type="predicted"/>
<feature type="compositionally biased region" description="Pro residues" evidence="1">
    <location>
        <begin position="568"/>
        <end position="584"/>
    </location>
</feature>
<protein>
    <submittedName>
        <fullName evidence="2">Uncharacterized protein</fullName>
    </submittedName>
</protein>
<accession>A0A5N5QV63</accession>
<evidence type="ECO:0000313" key="2">
    <source>
        <dbReference type="EMBL" id="KAB5595433.1"/>
    </source>
</evidence>
<feature type="compositionally biased region" description="Low complexity" evidence="1">
    <location>
        <begin position="127"/>
        <end position="137"/>
    </location>
</feature>
<evidence type="ECO:0000313" key="3">
    <source>
        <dbReference type="Proteomes" id="UP000383932"/>
    </source>
</evidence>
<feature type="region of interest" description="Disordered" evidence="1">
    <location>
        <begin position="835"/>
        <end position="876"/>
    </location>
</feature>
<feature type="compositionally biased region" description="Low complexity" evidence="1">
    <location>
        <begin position="759"/>
        <end position="768"/>
    </location>
</feature>
<dbReference type="Proteomes" id="UP000383932">
    <property type="component" value="Unassembled WGS sequence"/>
</dbReference>
<feature type="compositionally biased region" description="Polar residues" evidence="1">
    <location>
        <begin position="193"/>
        <end position="204"/>
    </location>
</feature>
<feature type="compositionally biased region" description="Polar residues" evidence="1">
    <location>
        <begin position="782"/>
        <end position="795"/>
    </location>
</feature>
<feature type="compositionally biased region" description="Polar residues" evidence="1">
    <location>
        <begin position="445"/>
        <end position="472"/>
    </location>
</feature>
<feature type="region of interest" description="Disordered" evidence="1">
    <location>
        <begin position="549"/>
        <end position="622"/>
    </location>
</feature>
<gene>
    <name evidence="2" type="ORF">CTheo_1110</name>
</gene>
<dbReference type="EMBL" id="SSOP01000009">
    <property type="protein sequence ID" value="KAB5595433.1"/>
    <property type="molecule type" value="Genomic_DNA"/>
</dbReference>